<dbReference type="Pfam" id="PF18962">
    <property type="entry name" value="Por_Secre_tail"/>
    <property type="match status" value="1"/>
</dbReference>
<feature type="domain" description="Secretion system C-terminal sorting" evidence="1">
    <location>
        <begin position="43"/>
        <end position="106"/>
    </location>
</feature>
<dbReference type="EMBL" id="VSSQ01082586">
    <property type="protein sequence ID" value="MPN31161.1"/>
    <property type="molecule type" value="Genomic_DNA"/>
</dbReference>
<dbReference type="NCBIfam" id="TIGR04183">
    <property type="entry name" value="Por_Secre_tail"/>
    <property type="match status" value="1"/>
</dbReference>
<dbReference type="InterPro" id="IPR026444">
    <property type="entry name" value="Secre_tail"/>
</dbReference>
<evidence type="ECO:0000313" key="2">
    <source>
        <dbReference type="EMBL" id="MPN31161.1"/>
    </source>
</evidence>
<gene>
    <name evidence="2" type="ORF">SDC9_178635</name>
</gene>
<dbReference type="AlphaFoldDB" id="A0A645GW98"/>
<name>A0A645GW98_9ZZZZ</name>
<organism evidence="2">
    <name type="scientific">bioreactor metagenome</name>
    <dbReference type="NCBI Taxonomy" id="1076179"/>
    <lineage>
        <taxon>unclassified sequences</taxon>
        <taxon>metagenomes</taxon>
        <taxon>ecological metagenomes</taxon>
    </lineage>
</organism>
<proteinExistence type="predicted"/>
<evidence type="ECO:0000259" key="1">
    <source>
        <dbReference type="Pfam" id="PF18962"/>
    </source>
</evidence>
<sequence length="106" mass="12064">MAFYYKLEKDSSSYKVPNVYNAQTAVQHPDDNSNLFYQSGQNIVIENPQSKEYKIELYDSAGHLVNVFNEENAISRQVYPLDACDKGVYVAKLTMNSKTFGVKIII</sequence>
<comment type="caution">
    <text evidence="2">The sequence shown here is derived from an EMBL/GenBank/DDBJ whole genome shotgun (WGS) entry which is preliminary data.</text>
</comment>
<accession>A0A645GW98</accession>
<protein>
    <recommendedName>
        <fullName evidence="1">Secretion system C-terminal sorting domain-containing protein</fullName>
    </recommendedName>
</protein>
<reference evidence="2" key="1">
    <citation type="submission" date="2019-08" db="EMBL/GenBank/DDBJ databases">
        <authorList>
            <person name="Kucharzyk K."/>
            <person name="Murdoch R.W."/>
            <person name="Higgins S."/>
            <person name="Loffler F."/>
        </authorList>
    </citation>
    <scope>NUCLEOTIDE SEQUENCE</scope>
</reference>